<evidence type="ECO:0000313" key="2">
    <source>
        <dbReference type="Proteomes" id="UP000077824"/>
    </source>
</evidence>
<evidence type="ECO:0000313" key="1">
    <source>
        <dbReference type="EMBL" id="ANF49258.1"/>
    </source>
</evidence>
<dbReference type="Proteomes" id="UP000077824">
    <property type="component" value="Chromosome"/>
</dbReference>
<dbReference type="RefSeq" id="WP_066750305.1">
    <property type="nucleotide sequence ID" value="NZ_CP015199.1"/>
</dbReference>
<organism evidence="1 2">
    <name type="scientific">Chryseobacterium glaciei</name>
    <dbReference type="NCBI Taxonomy" id="1685010"/>
    <lineage>
        <taxon>Bacteria</taxon>
        <taxon>Pseudomonadati</taxon>
        <taxon>Bacteroidota</taxon>
        <taxon>Flavobacteriia</taxon>
        <taxon>Flavobacteriales</taxon>
        <taxon>Weeksellaceae</taxon>
        <taxon>Chryseobacterium group</taxon>
        <taxon>Chryseobacterium</taxon>
    </lineage>
</organism>
<name>A0A172XQI9_9FLAO</name>
<reference evidence="1 2" key="1">
    <citation type="submission" date="2016-04" db="EMBL/GenBank/DDBJ databases">
        <title>Complete Genome Sequence of Chryseobacterium sp. IHBB 10212.</title>
        <authorList>
            <person name="Pal M."/>
            <person name="Swarnkar M.K."/>
            <person name="Kaushal K."/>
            <person name="Chhibber S."/>
            <person name="Singh A.K."/>
            <person name="Gulati A."/>
        </authorList>
    </citation>
    <scope>NUCLEOTIDE SEQUENCE [LARGE SCALE GENOMIC DNA]</scope>
    <source>
        <strain evidence="1 2">IHBB 10212</strain>
    </source>
</reference>
<dbReference type="OrthoDB" id="1262666at2"/>
<sequence>MKKQFLILIILAFCFLNCNPLYKQYKDLALINRQKKFSYATKGIIRKILAKHDNKNSLFIISWKNNVFDKEKLVFDAIIYDYNLKTIEYIYNTQSTQNKIISSTHKPSAYFDDELFILNNYIAEKEEYLLSLHDSFSSSDAGSYFYIYDFSKNKKLKISAIAFDKNGKLIQ</sequence>
<gene>
    <name evidence="1" type="ORF">A0O34_01205</name>
</gene>
<keyword evidence="2" id="KW-1185">Reference proteome</keyword>
<proteinExistence type="predicted"/>
<accession>A0A172XQI9</accession>
<protein>
    <submittedName>
        <fullName evidence="1">Uncharacterized protein</fullName>
    </submittedName>
</protein>
<dbReference type="KEGG" id="chh:A0O34_01205"/>
<dbReference type="STRING" id="1685010.A0O34_01205"/>
<dbReference type="AlphaFoldDB" id="A0A172XQI9"/>
<dbReference type="EMBL" id="CP015199">
    <property type="protein sequence ID" value="ANF49258.1"/>
    <property type="molecule type" value="Genomic_DNA"/>
</dbReference>